<dbReference type="AlphaFoldDB" id="A0A364LF17"/>
<evidence type="ECO:0000313" key="3">
    <source>
        <dbReference type="Proteomes" id="UP000249458"/>
    </source>
</evidence>
<dbReference type="EMBL" id="MVJN01000017">
    <property type="protein sequence ID" value="RAP34445.1"/>
    <property type="molecule type" value="Genomic_DNA"/>
</dbReference>
<proteinExistence type="predicted"/>
<protein>
    <submittedName>
        <fullName evidence="2">Uncharacterized protein</fullName>
    </submittedName>
</protein>
<evidence type="ECO:0000313" key="2">
    <source>
        <dbReference type="EMBL" id="RAP34445.1"/>
    </source>
</evidence>
<name>A0A364LF17_9GAMM</name>
<dbReference type="RefSeq" id="WP_112220828.1">
    <property type="nucleotide sequence ID" value="NZ_MVJN01000017.1"/>
</dbReference>
<comment type="caution">
    <text evidence="2">The sequence shown here is derived from an EMBL/GenBank/DDBJ whole genome shotgun (WGS) entry which is preliminary data.</text>
</comment>
<accession>A0A364LF17</accession>
<organism evidence="2 3">
    <name type="scientific">Legionella quinlivanii</name>
    <dbReference type="NCBI Taxonomy" id="45073"/>
    <lineage>
        <taxon>Bacteria</taxon>
        <taxon>Pseudomonadati</taxon>
        <taxon>Pseudomonadota</taxon>
        <taxon>Gammaproteobacteria</taxon>
        <taxon>Legionellales</taxon>
        <taxon>Legionellaceae</taxon>
        <taxon>Legionella</taxon>
    </lineage>
</organism>
<feature type="region of interest" description="Disordered" evidence="1">
    <location>
        <begin position="54"/>
        <end position="105"/>
    </location>
</feature>
<reference evidence="2 3" key="1">
    <citation type="submission" date="2017-02" db="EMBL/GenBank/DDBJ databases">
        <title>Legionella quilivanii strain from human: case report and whole genome sequencing analysis.</title>
        <authorList>
            <person name="Lalancette C."/>
            <person name="Leduc J.-M."/>
            <person name="Levesque S."/>
            <person name="Fournier E."/>
            <person name="Saoud J."/>
            <person name="Faucher S.P."/>
            <person name="Bernard K."/>
            <person name="Martineau C."/>
            <person name="Longtin J."/>
        </authorList>
    </citation>
    <scope>NUCLEOTIDE SEQUENCE [LARGE SCALE GENOMIC DNA]</scope>
    <source>
        <strain evidence="2 3">ID143958</strain>
    </source>
</reference>
<evidence type="ECO:0000256" key="1">
    <source>
        <dbReference type="SAM" id="MobiDB-lite"/>
    </source>
</evidence>
<sequence>MKRFFGILALLPAIGNSTAVIVENHSHPLPSAQVQIMAQHYVAAVNTHGHTVTPVRKKPLERSYHGHRPTHVAREPAPDTRHHKKYAANNHGHQSAPDSKSHGHG</sequence>
<gene>
    <name evidence="2" type="ORF">B1207_15705</name>
</gene>
<dbReference type="Proteomes" id="UP000249458">
    <property type="component" value="Unassembled WGS sequence"/>
</dbReference>